<dbReference type="Gene3D" id="3.40.190.10">
    <property type="entry name" value="Periplasmic binding protein-like II"/>
    <property type="match status" value="2"/>
</dbReference>
<dbReference type="EMBL" id="JAVREQ010000001">
    <property type="protein sequence ID" value="MDT0377829.1"/>
    <property type="molecule type" value="Genomic_DNA"/>
</dbReference>
<dbReference type="PANTHER" id="PTHR30346:SF29">
    <property type="entry name" value="LYSR SUBSTRATE-BINDING"/>
    <property type="match status" value="1"/>
</dbReference>
<organism evidence="6 7">
    <name type="scientific">Streptomyces hazeniae</name>
    <dbReference type="NCBI Taxonomy" id="3075538"/>
    <lineage>
        <taxon>Bacteria</taxon>
        <taxon>Bacillati</taxon>
        <taxon>Actinomycetota</taxon>
        <taxon>Actinomycetes</taxon>
        <taxon>Kitasatosporales</taxon>
        <taxon>Streptomycetaceae</taxon>
        <taxon>Streptomyces</taxon>
    </lineage>
</organism>
<evidence type="ECO:0000256" key="4">
    <source>
        <dbReference type="ARBA" id="ARBA00023163"/>
    </source>
</evidence>
<dbReference type="SUPFAM" id="SSF53850">
    <property type="entry name" value="Periplasmic binding protein-like II"/>
    <property type="match status" value="1"/>
</dbReference>
<name>A0ABU2NLH5_9ACTN</name>
<dbReference type="Gene3D" id="1.10.10.10">
    <property type="entry name" value="Winged helix-like DNA-binding domain superfamily/Winged helix DNA-binding domain"/>
    <property type="match status" value="1"/>
</dbReference>
<dbReference type="PROSITE" id="PS50931">
    <property type="entry name" value="HTH_LYSR"/>
    <property type="match status" value="1"/>
</dbReference>
<dbReference type="Pfam" id="PF00126">
    <property type="entry name" value="HTH_1"/>
    <property type="match status" value="1"/>
</dbReference>
<keyword evidence="2" id="KW-0805">Transcription regulation</keyword>
<keyword evidence="3" id="KW-0238">DNA-binding</keyword>
<dbReference type="InterPro" id="IPR005119">
    <property type="entry name" value="LysR_subst-bd"/>
</dbReference>
<comment type="caution">
    <text evidence="6">The sequence shown here is derived from an EMBL/GenBank/DDBJ whole genome shotgun (WGS) entry which is preliminary data.</text>
</comment>
<dbReference type="Proteomes" id="UP001183414">
    <property type="component" value="Unassembled WGS sequence"/>
</dbReference>
<evidence type="ECO:0000256" key="3">
    <source>
        <dbReference type="ARBA" id="ARBA00023125"/>
    </source>
</evidence>
<dbReference type="RefSeq" id="WP_311671744.1">
    <property type="nucleotide sequence ID" value="NZ_JAVREQ010000001.1"/>
</dbReference>
<evidence type="ECO:0000313" key="7">
    <source>
        <dbReference type="Proteomes" id="UP001183414"/>
    </source>
</evidence>
<dbReference type="InterPro" id="IPR011991">
    <property type="entry name" value="ArsR-like_HTH"/>
</dbReference>
<dbReference type="SUPFAM" id="SSF46785">
    <property type="entry name" value="Winged helix' DNA-binding domain"/>
    <property type="match status" value="1"/>
</dbReference>
<dbReference type="InterPro" id="IPR036388">
    <property type="entry name" value="WH-like_DNA-bd_sf"/>
</dbReference>
<evidence type="ECO:0000256" key="1">
    <source>
        <dbReference type="ARBA" id="ARBA00009437"/>
    </source>
</evidence>
<evidence type="ECO:0000313" key="6">
    <source>
        <dbReference type="EMBL" id="MDT0377829.1"/>
    </source>
</evidence>
<keyword evidence="4" id="KW-0804">Transcription</keyword>
<sequence length="309" mass="32075">MLDVRRLTLLRDLADHGTVSAVAEVHRVTPSAVSQQLRQLEHEAGVALLHREGRTVRLTAAGHALVAGAEDVFAALERAETRLRRLVDRPSGPVRIACFTSALGPLAAPLPAALRAAHPELVPAVHEAEPEQSLPALRQHRADVAVVHRYTHLGTQAPSWAHTVPLLDDPLAVVLPDGHPAARADAAAPVDLRDLADADWIAAPEGGSCRDATLLACRHAGFTPRTVHTCADFGATLTLVGAGAGVALVPRLALTSPPPGVRAYDVGAPSVGRSVEAVVRRGAAGHPAIGAVLGALVDAASSRPAGRRP</sequence>
<dbReference type="CDD" id="cd00090">
    <property type="entry name" value="HTH_ARSR"/>
    <property type="match status" value="1"/>
</dbReference>
<evidence type="ECO:0000256" key="2">
    <source>
        <dbReference type="ARBA" id="ARBA00023015"/>
    </source>
</evidence>
<evidence type="ECO:0000259" key="5">
    <source>
        <dbReference type="PROSITE" id="PS50931"/>
    </source>
</evidence>
<dbReference type="PANTHER" id="PTHR30346">
    <property type="entry name" value="TRANSCRIPTIONAL DUAL REGULATOR HCAR-RELATED"/>
    <property type="match status" value="1"/>
</dbReference>
<feature type="domain" description="HTH lysR-type" evidence="5">
    <location>
        <begin position="2"/>
        <end position="59"/>
    </location>
</feature>
<dbReference type="Pfam" id="PF03466">
    <property type="entry name" value="LysR_substrate"/>
    <property type="match status" value="1"/>
</dbReference>
<keyword evidence="7" id="KW-1185">Reference proteome</keyword>
<accession>A0ABU2NLH5</accession>
<dbReference type="InterPro" id="IPR000847">
    <property type="entry name" value="LysR_HTH_N"/>
</dbReference>
<protein>
    <submittedName>
        <fullName evidence="6">LysR family transcriptional regulator</fullName>
    </submittedName>
</protein>
<gene>
    <name evidence="6" type="ORF">RM572_03450</name>
</gene>
<comment type="similarity">
    <text evidence="1">Belongs to the LysR transcriptional regulatory family.</text>
</comment>
<proteinExistence type="inferred from homology"/>
<reference evidence="7" key="1">
    <citation type="submission" date="2023-07" db="EMBL/GenBank/DDBJ databases">
        <title>30 novel species of actinomycetes from the DSMZ collection.</title>
        <authorList>
            <person name="Nouioui I."/>
        </authorList>
    </citation>
    <scope>NUCLEOTIDE SEQUENCE [LARGE SCALE GENOMIC DNA]</scope>
    <source>
        <strain evidence="7">DSM 42041</strain>
    </source>
</reference>
<dbReference type="InterPro" id="IPR036390">
    <property type="entry name" value="WH_DNA-bd_sf"/>
</dbReference>